<sequence>MRLLLVTLIVAAVAVNADWWDSLTETVSGGLLNAASWVKDTASPAIRDTFNGAKEKLQDPDTHRTIQKWLAERADQVKTFAENEVAPELKKIYNAAKEAASKSGSESDEKERSVEAPGK</sequence>
<dbReference type="AlphaFoldDB" id="A0A0N4XVZ7"/>
<accession>A0A0N4XVZ7</accession>
<dbReference type="Proteomes" id="UP000271162">
    <property type="component" value="Unassembled WGS sequence"/>
</dbReference>
<feature type="region of interest" description="Disordered" evidence="1">
    <location>
        <begin position="97"/>
        <end position="119"/>
    </location>
</feature>
<keyword evidence="4" id="KW-1185">Reference proteome</keyword>
<organism evidence="5">
    <name type="scientific">Nippostrongylus brasiliensis</name>
    <name type="common">Rat hookworm</name>
    <dbReference type="NCBI Taxonomy" id="27835"/>
    <lineage>
        <taxon>Eukaryota</taxon>
        <taxon>Metazoa</taxon>
        <taxon>Ecdysozoa</taxon>
        <taxon>Nematoda</taxon>
        <taxon>Chromadorea</taxon>
        <taxon>Rhabditida</taxon>
        <taxon>Rhabditina</taxon>
        <taxon>Rhabditomorpha</taxon>
        <taxon>Strongyloidea</taxon>
        <taxon>Heligmosomidae</taxon>
        <taxon>Nippostrongylus</taxon>
    </lineage>
</organism>
<dbReference type="EMBL" id="UYSL01019850">
    <property type="protein sequence ID" value="VDL70602.1"/>
    <property type="molecule type" value="Genomic_DNA"/>
</dbReference>
<evidence type="ECO:0000256" key="2">
    <source>
        <dbReference type="SAM" id="SignalP"/>
    </source>
</evidence>
<reference evidence="3 4" key="2">
    <citation type="submission" date="2018-11" db="EMBL/GenBank/DDBJ databases">
        <authorList>
            <consortium name="Pathogen Informatics"/>
        </authorList>
    </citation>
    <scope>NUCLEOTIDE SEQUENCE [LARGE SCALE GENOMIC DNA]</scope>
</reference>
<feature type="chain" id="PRO_5043124889" evidence="2">
    <location>
        <begin position="18"/>
        <end position="119"/>
    </location>
</feature>
<dbReference type="OrthoDB" id="5811174at2759"/>
<protein>
    <submittedName>
        <fullName evidence="5">Secreted protein</fullName>
    </submittedName>
</protein>
<dbReference type="OMA" id="WWDGFTD"/>
<evidence type="ECO:0000313" key="5">
    <source>
        <dbReference type="WBParaSite" id="NBR_0000701201-mRNA-1"/>
    </source>
</evidence>
<keyword evidence="2" id="KW-0732">Signal</keyword>
<dbReference type="WBParaSite" id="NBR_0000701201-mRNA-1">
    <property type="protein sequence ID" value="NBR_0000701201-mRNA-1"/>
    <property type="gene ID" value="NBR_0000701201"/>
</dbReference>
<evidence type="ECO:0000313" key="3">
    <source>
        <dbReference type="EMBL" id="VDL70602.1"/>
    </source>
</evidence>
<feature type="compositionally biased region" description="Basic and acidic residues" evidence="1">
    <location>
        <begin position="105"/>
        <end position="119"/>
    </location>
</feature>
<reference evidence="5" key="1">
    <citation type="submission" date="2017-02" db="UniProtKB">
        <authorList>
            <consortium name="WormBaseParasite"/>
        </authorList>
    </citation>
    <scope>IDENTIFICATION</scope>
</reference>
<gene>
    <name evidence="3" type="ORF">NBR_LOCUS7013</name>
</gene>
<proteinExistence type="predicted"/>
<evidence type="ECO:0000256" key="1">
    <source>
        <dbReference type="SAM" id="MobiDB-lite"/>
    </source>
</evidence>
<evidence type="ECO:0000313" key="4">
    <source>
        <dbReference type="Proteomes" id="UP000271162"/>
    </source>
</evidence>
<name>A0A0N4XVZ7_NIPBR</name>
<feature type="signal peptide" evidence="2">
    <location>
        <begin position="1"/>
        <end position="17"/>
    </location>
</feature>